<dbReference type="EMBL" id="CP033968">
    <property type="protein sequence ID" value="AZG12176.1"/>
    <property type="molecule type" value="Genomic_DNA"/>
</dbReference>
<sequence length="88" mass="9808">MKQMFGGAFAAMVVGWVVYSAIAPEPCERVYRSAGPVRIAFDAVRWGGQNFLSQDSRLRLISWSITADNTTQRFLGRLFYGPTLDCGK</sequence>
<evidence type="ECO:0000313" key="2">
    <source>
        <dbReference type="Proteomes" id="UP000270411"/>
    </source>
</evidence>
<protein>
    <submittedName>
        <fullName evidence="1">Uncharacterized protein</fullName>
    </submittedName>
</protein>
<geneLocation type="plasmid" evidence="1">
    <name>unnamed1</name>
</geneLocation>
<accession>A0A3G8GVB6</accession>
<dbReference type="AlphaFoldDB" id="A0A3G8GVB6"/>
<dbReference type="KEGG" id="cpau:EHF44_01540"/>
<proteinExistence type="predicted"/>
<name>A0A3G8GVB6_9BURK</name>
<gene>
    <name evidence="1" type="ORF">EHF44_01540</name>
</gene>
<dbReference type="RefSeq" id="WP_017514227.1">
    <property type="nucleotide sequence ID" value="NZ_CP033968.1"/>
</dbReference>
<keyword evidence="1" id="KW-0614">Plasmid</keyword>
<dbReference type="OrthoDB" id="6952684at2"/>
<reference evidence="2" key="1">
    <citation type="submission" date="2018-11" db="EMBL/GenBank/DDBJ databases">
        <title>FDA dAtabase for Regulatory Grade micrObial Sequences (FDA-ARGOS): Supporting development and validation of Infectious Disease Dx tests.</title>
        <authorList>
            <person name="Goldberg B."/>
            <person name="Campos J."/>
            <person name="Tallon L."/>
            <person name="Sadzewicz L."/>
            <person name="Zhao X."/>
            <person name="Vavikolanu K."/>
            <person name="Mehta A."/>
            <person name="Aluvathingal J."/>
            <person name="Nadendla S."/>
            <person name="Geyer C."/>
            <person name="Nandy P."/>
            <person name="Yan Y."/>
            <person name="Sichtig H."/>
        </authorList>
    </citation>
    <scope>NUCLEOTIDE SEQUENCE [LARGE SCALE GENOMIC DNA]</scope>
    <source>
        <strain evidence="2">FDAARGOS_614</strain>
        <plasmid evidence="2">unnamed1</plasmid>
    </source>
</reference>
<evidence type="ECO:0000313" key="1">
    <source>
        <dbReference type="EMBL" id="AZG12176.1"/>
    </source>
</evidence>
<organism evidence="1 2">
    <name type="scientific">Cupriavidus pauculus</name>
    <dbReference type="NCBI Taxonomy" id="82633"/>
    <lineage>
        <taxon>Bacteria</taxon>
        <taxon>Pseudomonadati</taxon>
        <taxon>Pseudomonadota</taxon>
        <taxon>Betaproteobacteria</taxon>
        <taxon>Burkholderiales</taxon>
        <taxon>Burkholderiaceae</taxon>
        <taxon>Cupriavidus</taxon>
    </lineage>
</organism>
<dbReference type="Proteomes" id="UP000270411">
    <property type="component" value="Plasmid unnamed1"/>
</dbReference>